<dbReference type="AlphaFoldDB" id="A0A5C5X1Y9"/>
<sequence length="164" mass="18033">MALRDDVEKELNVLRQAGATFPNQVRATDSTGLVLTVDVTAVDSMSVEFSELTLFVPQLQSAAFDVLKQWASDLSQRITYLMENIGPLEFDPATGQVLIRSTPPTQLPTGTEFFEIMLSTVGSGTFTLKRFKSIKGQPGRDQVSIQVTTELLLRLIDDLIATIP</sequence>
<dbReference type="RefSeq" id="WP_146506753.1">
    <property type="nucleotide sequence ID" value="NZ_SIHI01000001.1"/>
</dbReference>
<organism evidence="1 2">
    <name type="scientific">Thalassoglobus neptunius</name>
    <dbReference type="NCBI Taxonomy" id="1938619"/>
    <lineage>
        <taxon>Bacteria</taxon>
        <taxon>Pseudomonadati</taxon>
        <taxon>Planctomycetota</taxon>
        <taxon>Planctomycetia</taxon>
        <taxon>Planctomycetales</taxon>
        <taxon>Planctomycetaceae</taxon>
        <taxon>Thalassoglobus</taxon>
    </lineage>
</organism>
<accession>A0A5C5X1Y9</accession>
<comment type="caution">
    <text evidence="1">The sequence shown here is derived from an EMBL/GenBank/DDBJ whole genome shotgun (WGS) entry which is preliminary data.</text>
</comment>
<protein>
    <submittedName>
        <fullName evidence="1">Uncharacterized protein</fullName>
    </submittedName>
</protein>
<reference evidence="1 2" key="1">
    <citation type="submission" date="2019-02" db="EMBL/GenBank/DDBJ databases">
        <title>Deep-cultivation of Planctomycetes and their phenomic and genomic characterization uncovers novel biology.</title>
        <authorList>
            <person name="Wiegand S."/>
            <person name="Jogler M."/>
            <person name="Boedeker C."/>
            <person name="Pinto D."/>
            <person name="Vollmers J."/>
            <person name="Rivas-Marin E."/>
            <person name="Kohn T."/>
            <person name="Peeters S.H."/>
            <person name="Heuer A."/>
            <person name="Rast P."/>
            <person name="Oberbeckmann S."/>
            <person name="Bunk B."/>
            <person name="Jeske O."/>
            <person name="Meyerdierks A."/>
            <person name="Storesund J.E."/>
            <person name="Kallscheuer N."/>
            <person name="Luecker S."/>
            <person name="Lage O.M."/>
            <person name="Pohl T."/>
            <person name="Merkel B.J."/>
            <person name="Hornburger P."/>
            <person name="Mueller R.-W."/>
            <person name="Bruemmer F."/>
            <person name="Labrenz M."/>
            <person name="Spormann A.M."/>
            <person name="Op Den Camp H."/>
            <person name="Overmann J."/>
            <person name="Amann R."/>
            <person name="Jetten M.S.M."/>
            <person name="Mascher T."/>
            <person name="Medema M.H."/>
            <person name="Devos D.P."/>
            <person name="Kaster A.-K."/>
            <person name="Ovreas L."/>
            <person name="Rohde M."/>
            <person name="Galperin M.Y."/>
            <person name="Jogler C."/>
        </authorList>
    </citation>
    <scope>NUCLEOTIDE SEQUENCE [LARGE SCALE GENOMIC DNA]</scope>
    <source>
        <strain evidence="1 2">KOR42</strain>
    </source>
</reference>
<evidence type="ECO:0000313" key="2">
    <source>
        <dbReference type="Proteomes" id="UP000317243"/>
    </source>
</evidence>
<keyword evidence="2" id="KW-1185">Reference proteome</keyword>
<dbReference type="OrthoDB" id="282548at2"/>
<gene>
    <name evidence="1" type="ORF">KOR42_01950</name>
</gene>
<evidence type="ECO:0000313" key="1">
    <source>
        <dbReference type="EMBL" id="TWT56840.1"/>
    </source>
</evidence>
<dbReference type="EMBL" id="SIHI01000001">
    <property type="protein sequence ID" value="TWT56840.1"/>
    <property type="molecule type" value="Genomic_DNA"/>
</dbReference>
<proteinExistence type="predicted"/>
<dbReference type="Proteomes" id="UP000317243">
    <property type="component" value="Unassembled WGS sequence"/>
</dbReference>
<name>A0A5C5X1Y9_9PLAN</name>